<accession>A0ABR1JB04</accession>
<reference evidence="1 2" key="1">
    <citation type="submission" date="2024-01" db="EMBL/GenBank/DDBJ databases">
        <title>A draft genome for the cacao thread blight pathogen Marasmiellus scandens.</title>
        <authorList>
            <person name="Baruah I.K."/>
            <person name="Leung J."/>
            <person name="Bukari Y."/>
            <person name="Amoako-Attah I."/>
            <person name="Meinhardt L.W."/>
            <person name="Bailey B.A."/>
            <person name="Cohen S.P."/>
        </authorList>
    </citation>
    <scope>NUCLEOTIDE SEQUENCE [LARGE SCALE GENOMIC DNA]</scope>
    <source>
        <strain evidence="1 2">GH-19</strain>
    </source>
</reference>
<gene>
    <name evidence="1" type="ORF">VKT23_012590</name>
</gene>
<dbReference type="Gene3D" id="3.80.10.10">
    <property type="entry name" value="Ribonuclease Inhibitor"/>
    <property type="match status" value="1"/>
</dbReference>
<organism evidence="1 2">
    <name type="scientific">Marasmiellus scandens</name>
    <dbReference type="NCBI Taxonomy" id="2682957"/>
    <lineage>
        <taxon>Eukaryota</taxon>
        <taxon>Fungi</taxon>
        <taxon>Dikarya</taxon>
        <taxon>Basidiomycota</taxon>
        <taxon>Agaricomycotina</taxon>
        <taxon>Agaricomycetes</taxon>
        <taxon>Agaricomycetidae</taxon>
        <taxon>Agaricales</taxon>
        <taxon>Marasmiineae</taxon>
        <taxon>Omphalotaceae</taxon>
        <taxon>Marasmiellus</taxon>
    </lineage>
</organism>
<sequence length="405" mass="46164">MDSEWSFSYFSFCSQVRKGVGPRASFTVDVKECTLQDWSSDMILDAFMSDKIGKALVKMPNLTKLSLLRMLITPTLLKAIRKLRNLESLSIEACTFKGVTVDHVQKLCSLKLKKLEIMSTTRIPLDLGLAMDVLFEDLEELRTDSWPFMDIVISISQNHPIPLRVLKLEPSIVPDVAFGRVCTFLRATSTITELKLLSEGFGCWSNLGSSALPNLTKVQATPYLLPLRDRPLQELHIYCWKNASDVDLRGFTPFPPKLDGRLLSVLSLLWRHLQDLELQKHFPRLETLTVSHVPLKFMPGDINFSSLSTPIEHPRLCNLNLRLQPYGPNDETGQTIFDRGIEWDLDAYHTGITGYILSKVKLPSLKRFEISDARTVRRFLLAIDSTDISYVDRNNCIKSVLEWKY</sequence>
<keyword evidence="2" id="KW-1185">Reference proteome</keyword>
<comment type="caution">
    <text evidence="1">The sequence shown here is derived from an EMBL/GenBank/DDBJ whole genome shotgun (WGS) entry which is preliminary data.</text>
</comment>
<evidence type="ECO:0000313" key="2">
    <source>
        <dbReference type="Proteomes" id="UP001498398"/>
    </source>
</evidence>
<evidence type="ECO:0000313" key="1">
    <source>
        <dbReference type="EMBL" id="KAK7451251.1"/>
    </source>
</evidence>
<dbReference type="InterPro" id="IPR032675">
    <property type="entry name" value="LRR_dom_sf"/>
</dbReference>
<proteinExistence type="predicted"/>
<name>A0ABR1JB04_9AGAR</name>
<protein>
    <submittedName>
        <fullName evidence="1">Uncharacterized protein</fullName>
    </submittedName>
</protein>
<dbReference type="Proteomes" id="UP001498398">
    <property type="component" value="Unassembled WGS sequence"/>
</dbReference>
<dbReference type="SUPFAM" id="SSF52047">
    <property type="entry name" value="RNI-like"/>
    <property type="match status" value="1"/>
</dbReference>
<dbReference type="EMBL" id="JBANRG010000031">
    <property type="protein sequence ID" value="KAK7451251.1"/>
    <property type="molecule type" value="Genomic_DNA"/>
</dbReference>